<dbReference type="OrthoDB" id="9796142at2"/>
<feature type="transmembrane region" description="Helical" evidence="6">
    <location>
        <begin position="256"/>
        <end position="273"/>
    </location>
</feature>
<reference evidence="9 10" key="1">
    <citation type="submission" date="2018-01" db="EMBL/GenBank/DDBJ databases">
        <title>The whole genome sequencing and assembly of Paenibacillus chitinolyticus KCCM 41400 strain.</title>
        <authorList>
            <person name="Kim J.-Y."/>
            <person name="Park M.-K."/>
            <person name="Lee Y.-J."/>
            <person name="Yi H."/>
            <person name="Bahn Y.-S."/>
            <person name="Kim J.F."/>
            <person name="Lee D.-W."/>
        </authorList>
    </citation>
    <scope>NUCLEOTIDE SEQUENCE [LARGE SCALE GENOMIC DNA]</scope>
    <source>
        <strain evidence="9 10">KCCM 41400</strain>
    </source>
</reference>
<evidence type="ECO:0000256" key="1">
    <source>
        <dbReference type="ARBA" id="ARBA00004651"/>
    </source>
</evidence>
<keyword evidence="4 6" id="KW-1133">Transmembrane helix</keyword>
<evidence type="ECO:0000256" key="3">
    <source>
        <dbReference type="ARBA" id="ARBA00022692"/>
    </source>
</evidence>
<dbReference type="EMBL" id="JAMDMJ010000023">
    <property type="protein sequence ID" value="MCY9597595.1"/>
    <property type="molecule type" value="Genomic_DNA"/>
</dbReference>
<dbReference type="EMBL" id="CP026520">
    <property type="protein sequence ID" value="QAV18584.1"/>
    <property type="molecule type" value="Genomic_DNA"/>
</dbReference>
<evidence type="ECO:0000259" key="7">
    <source>
        <dbReference type="Pfam" id="PF00482"/>
    </source>
</evidence>
<dbReference type="AlphaFoldDB" id="A0A410WW58"/>
<reference evidence="8 11" key="2">
    <citation type="submission" date="2022-05" db="EMBL/GenBank/DDBJ databases">
        <title>Genome Sequencing of Bee-Associated Microbes.</title>
        <authorList>
            <person name="Dunlap C."/>
        </authorList>
    </citation>
    <scope>NUCLEOTIDE SEQUENCE [LARGE SCALE GENOMIC DNA]</scope>
    <source>
        <strain evidence="8 11">NRRL B-23120</strain>
    </source>
</reference>
<comment type="subcellular location">
    <subcellularLocation>
        <location evidence="1">Cell membrane</location>
        <topology evidence="1">Multi-pass membrane protein</topology>
    </subcellularLocation>
</comment>
<dbReference type="Proteomes" id="UP001527202">
    <property type="component" value="Unassembled WGS sequence"/>
</dbReference>
<evidence type="ECO:0000313" key="10">
    <source>
        <dbReference type="Proteomes" id="UP000288943"/>
    </source>
</evidence>
<keyword evidence="5 6" id="KW-0472">Membrane</keyword>
<accession>A0A410WW58</accession>
<dbReference type="InterPro" id="IPR018076">
    <property type="entry name" value="T2SS_GspF_dom"/>
</dbReference>
<dbReference type="GO" id="GO:0005886">
    <property type="term" value="C:plasma membrane"/>
    <property type="evidence" value="ECO:0007669"/>
    <property type="project" value="UniProtKB-SubCell"/>
</dbReference>
<dbReference type="RefSeq" id="WP_042228070.1">
    <property type="nucleotide sequence ID" value="NZ_CP026520.1"/>
</dbReference>
<dbReference type="Pfam" id="PF00482">
    <property type="entry name" value="T2SSF"/>
    <property type="match status" value="1"/>
</dbReference>
<evidence type="ECO:0000256" key="4">
    <source>
        <dbReference type="ARBA" id="ARBA00022989"/>
    </source>
</evidence>
<keyword evidence="11" id="KW-1185">Reference proteome</keyword>
<sequence>MMLPVAACLAGLVLWLVLLTQDKRKRRKWAKGGDNGGEKGYARQLGNEIRLPERKTEARPAPAGLTDYGSYRMTGREKLLTSGLSGLGFAGIAFIFYKEPLLAILCALLGLLVPRFRKVRLITGRKAKLILQFKQALYCMSTSLTAGRSVENSIREAWKDLQLLYPDPNCLIIREFEIIVRRLDNGEPIEHAVADFAVRAQCDDITNFSDVFTTCKRTGGNLVEVIRRTAGIIGDKLDIEQDISVMVAQKKLESRVLLAAPVCMVAVLSFSSPDYMAPLYSGAGPLIMTGGLLALGGCLWLTGKIMDIKV</sequence>
<keyword evidence="3 6" id="KW-0812">Transmembrane</keyword>
<evidence type="ECO:0000313" key="8">
    <source>
        <dbReference type="EMBL" id="MCY9597595.1"/>
    </source>
</evidence>
<evidence type="ECO:0000313" key="9">
    <source>
        <dbReference type="EMBL" id="QAV18584.1"/>
    </source>
</evidence>
<evidence type="ECO:0000313" key="11">
    <source>
        <dbReference type="Proteomes" id="UP001527202"/>
    </source>
</evidence>
<organism evidence="9 10">
    <name type="scientific">Paenibacillus chitinolyticus</name>
    <dbReference type="NCBI Taxonomy" id="79263"/>
    <lineage>
        <taxon>Bacteria</taxon>
        <taxon>Bacillati</taxon>
        <taxon>Bacillota</taxon>
        <taxon>Bacilli</taxon>
        <taxon>Bacillales</taxon>
        <taxon>Paenibacillaceae</taxon>
        <taxon>Paenibacillus</taxon>
    </lineage>
</organism>
<name>A0A410WW58_9BACL</name>
<gene>
    <name evidence="8" type="ORF">M5X16_17675</name>
    <name evidence="9" type="ORF">PC41400_13225</name>
</gene>
<dbReference type="KEGG" id="pchi:PC41400_13225"/>
<dbReference type="GeneID" id="95375774"/>
<evidence type="ECO:0000256" key="2">
    <source>
        <dbReference type="ARBA" id="ARBA00022475"/>
    </source>
</evidence>
<feature type="domain" description="Type II secretion system protein GspF" evidence="7">
    <location>
        <begin position="139"/>
        <end position="268"/>
    </location>
</feature>
<proteinExistence type="predicted"/>
<keyword evidence="2" id="KW-1003">Cell membrane</keyword>
<dbReference type="PANTHER" id="PTHR35007">
    <property type="entry name" value="INTEGRAL MEMBRANE PROTEIN-RELATED"/>
    <property type="match status" value="1"/>
</dbReference>
<evidence type="ECO:0000256" key="6">
    <source>
        <dbReference type="SAM" id="Phobius"/>
    </source>
</evidence>
<evidence type="ECO:0000256" key="5">
    <source>
        <dbReference type="ARBA" id="ARBA00023136"/>
    </source>
</evidence>
<dbReference type="Proteomes" id="UP000288943">
    <property type="component" value="Chromosome"/>
</dbReference>
<feature type="transmembrane region" description="Helical" evidence="6">
    <location>
        <begin position="279"/>
        <end position="301"/>
    </location>
</feature>
<feature type="transmembrane region" description="Helical" evidence="6">
    <location>
        <begin position="87"/>
        <end position="113"/>
    </location>
</feature>
<dbReference type="PANTHER" id="PTHR35007:SF1">
    <property type="entry name" value="PILUS ASSEMBLY PROTEIN"/>
    <property type="match status" value="1"/>
</dbReference>
<protein>
    <submittedName>
        <fullName evidence="9">Pilus assembly protein TadB</fullName>
    </submittedName>
    <submittedName>
        <fullName evidence="8">Type II secretion system F family protein</fullName>
    </submittedName>
</protein>